<keyword evidence="3" id="KW-1185">Reference proteome</keyword>
<evidence type="ECO:0000313" key="3">
    <source>
        <dbReference type="Proteomes" id="UP000553888"/>
    </source>
</evidence>
<feature type="domain" description="Thioredoxin" evidence="1">
    <location>
        <begin position="3"/>
        <end position="79"/>
    </location>
</feature>
<keyword evidence="2" id="KW-0413">Isomerase</keyword>
<protein>
    <submittedName>
        <fullName evidence="2">Thiol-disulfide isomerase/thioredoxin</fullName>
    </submittedName>
</protein>
<dbReference type="GO" id="GO:0016853">
    <property type="term" value="F:isomerase activity"/>
    <property type="evidence" value="ECO:0007669"/>
    <property type="project" value="UniProtKB-KW"/>
</dbReference>
<dbReference type="Pfam" id="PF00085">
    <property type="entry name" value="Thioredoxin"/>
    <property type="match status" value="1"/>
</dbReference>
<dbReference type="RefSeq" id="WP_179569306.1">
    <property type="nucleotide sequence ID" value="NZ_JACBZY010000001.1"/>
</dbReference>
<reference evidence="2 3" key="1">
    <citation type="submission" date="2020-07" db="EMBL/GenBank/DDBJ databases">
        <title>Sequencing the genomes of 1000 actinobacteria strains.</title>
        <authorList>
            <person name="Klenk H.-P."/>
        </authorList>
    </citation>
    <scope>NUCLEOTIDE SEQUENCE [LARGE SCALE GENOMIC DNA]</scope>
    <source>
        <strain evidence="2 3">DSM 23141</strain>
    </source>
</reference>
<dbReference type="InterPro" id="IPR036249">
    <property type="entry name" value="Thioredoxin-like_sf"/>
</dbReference>
<dbReference type="SUPFAM" id="SSF52833">
    <property type="entry name" value="Thioredoxin-like"/>
    <property type="match status" value="1"/>
</dbReference>
<dbReference type="InterPro" id="IPR013766">
    <property type="entry name" value="Thioredoxin_domain"/>
</dbReference>
<name>A0A852YGM0_9MICO</name>
<dbReference type="EMBL" id="JACBZY010000001">
    <property type="protein sequence ID" value="NYH00465.1"/>
    <property type="molecule type" value="Genomic_DNA"/>
</dbReference>
<proteinExistence type="predicted"/>
<dbReference type="CDD" id="cd02947">
    <property type="entry name" value="TRX_family"/>
    <property type="match status" value="1"/>
</dbReference>
<dbReference type="Proteomes" id="UP000553888">
    <property type="component" value="Unassembled WGS sequence"/>
</dbReference>
<accession>A0A852YGM0</accession>
<organism evidence="2 3">
    <name type="scientific">Schumannella luteola</name>
    <dbReference type="NCBI Taxonomy" id="472059"/>
    <lineage>
        <taxon>Bacteria</taxon>
        <taxon>Bacillati</taxon>
        <taxon>Actinomycetota</taxon>
        <taxon>Actinomycetes</taxon>
        <taxon>Micrococcales</taxon>
        <taxon>Microbacteriaceae</taxon>
        <taxon>Schumannella</taxon>
    </lineage>
</organism>
<evidence type="ECO:0000259" key="1">
    <source>
        <dbReference type="Pfam" id="PF00085"/>
    </source>
</evidence>
<dbReference type="Gene3D" id="3.40.30.10">
    <property type="entry name" value="Glutaredoxin"/>
    <property type="match status" value="1"/>
</dbReference>
<dbReference type="AlphaFoldDB" id="A0A852YGM0"/>
<sequence length="86" mass="9114">MHVDFYSSSFCAPCAAARGVLDEAGKLLPQLEIVERNVAQHPDAADADRIGSTPTMIVRSSDGAEVYRAEGVPSVNQLMVALARAV</sequence>
<gene>
    <name evidence="2" type="ORF">BJ979_003090</name>
</gene>
<evidence type="ECO:0000313" key="2">
    <source>
        <dbReference type="EMBL" id="NYH00465.1"/>
    </source>
</evidence>
<comment type="caution">
    <text evidence="2">The sequence shown here is derived from an EMBL/GenBank/DDBJ whole genome shotgun (WGS) entry which is preliminary data.</text>
</comment>